<gene>
    <name evidence="2" type="ordered locus">Ping_2814</name>
</gene>
<organism evidence="2 3">
    <name type="scientific">Psychromonas ingrahamii (strain DSM 17664 / CCUG 51855 / 37)</name>
    <dbReference type="NCBI Taxonomy" id="357804"/>
    <lineage>
        <taxon>Bacteria</taxon>
        <taxon>Pseudomonadati</taxon>
        <taxon>Pseudomonadota</taxon>
        <taxon>Gammaproteobacteria</taxon>
        <taxon>Alteromonadales</taxon>
        <taxon>Psychromonadaceae</taxon>
        <taxon>Psychromonas</taxon>
    </lineage>
</organism>
<dbReference type="HOGENOM" id="CLU_113195_0_1_6"/>
<dbReference type="KEGG" id="pin:Ping_2814"/>
<feature type="transmembrane region" description="Helical" evidence="1">
    <location>
        <begin position="29"/>
        <end position="49"/>
    </location>
</feature>
<dbReference type="RefSeq" id="WP_011771075.1">
    <property type="nucleotide sequence ID" value="NC_008709.1"/>
</dbReference>
<evidence type="ECO:0008006" key="4">
    <source>
        <dbReference type="Google" id="ProtNLM"/>
    </source>
</evidence>
<sequence>MSLQNNQNPLAQLNDILAPSLPSFWPPALIYWFLLSAVIICLLGSVYLFKKHKTQKVKQKKALKQLIHLQQSNADFITLNQLLKGVALLYFPRGQVASLHGEQWFDFLQSYSQTPLFNDKPHFIKRLYDNPAPACSKGDFEQAKKWITGLHKQIKKTRDITEEKHNNV</sequence>
<dbReference type="OrthoDB" id="283083at2"/>
<dbReference type="Proteomes" id="UP000000639">
    <property type="component" value="Chromosome"/>
</dbReference>
<evidence type="ECO:0000313" key="3">
    <source>
        <dbReference type="Proteomes" id="UP000000639"/>
    </source>
</evidence>
<dbReference type="EMBL" id="CP000510">
    <property type="protein sequence ID" value="ABM04520.1"/>
    <property type="molecule type" value="Genomic_DNA"/>
</dbReference>
<protein>
    <recommendedName>
        <fullName evidence="4">DUF4381 domain-containing protein</fullName>
    </recommendedName>
</protein>
<reference evidence="2 3" key="1">
    <citation type="submission" date="2007-01" db="EMBL/GenBank/DDBJ databases">
        <title>Complete sequence of Psychromonas ingrahamii 37.</title>
        <authorList>
            <consortium name="US DOE Joint Genome Institute"/>
            <person name="Copeland A."/>
            <person name="Lucas S."/>
            <person name="Lapidus A."/>
            <person name="Barry K."/>
            <person name="Detter J.C."/>
            <person name="Glavina del Rio T."/>
            <person name="Hammon N."/>
            <person name="Israni S."/>
            <person name="Dalin E."/>
            <person name="Tice H."/>
            <person name="Pitluck S."/>
            <person name="Thompson L.S."/>
            <person name="Brettin T."/>
            <person name="Bruce D."/>
            <person name="Han C."/>
            <person name="Tapia R."/>
            <person name="Schmutz J."/>
            <person name="Larimer F."/>
            <person name="Land M."/>
            <person name="Hauser L."/>
            <person name="Kyrpides N."/>
            <person name="Ivanova N."/>
            <person name="Staley J."/>
            <person name="Richardson P."/>
        </authorList>
    </citation>
    <scope>NUCLEOTIDE SEQUENCE [LARGE SCALE GENOMIC DNA]</scope>
    <source>
        <strain evidence="2 3">37</strain>
    </source>
</reference>
<dbReference type="eggNOG" id="ENOG5033A99">
    <property type="taxonomic scope" value="Bacteria"/>
</dbReference>
<evidence type="ECO:0000256" key="1">
    <source>
        <dbReference type="SAM" id="Phobius"/>
    </source>
</evidence>
<dbReference type="Pfam" id="PF14316">
    <property type="entry name" value="DUF4381"/>
    <property type="match status" value="1"/>
</dbReference>
<keyword evidence="1" id="KW-0812">Transmembrane</keyword>
<dbReference type="InterPro" id="IPR025489">
    <property type="entry name" value="DUF4381"/>
</dbReference>
<name>A1SYF5_PSYIN</name>
<evidence type="ECO:0000313" key="2">
    <source>
        <dbReference type="EMBL" id="ABM04520.1"/>
    </source>
</evidence>
<dbReference type="AlphaFoldDB" id="A1SYF5"/>
<keyword evidence="1" id="KW-0472">Membrane</keyword>
<proteinExistence type="predicted"/>
<keyword evidence="1" id="KW-1133">Transmembrane helix</keyword>
<accession>A1SYF5</accession>
<dbReference type="STRING" id="357804.Ping_2814"/>
<keyword evidence="3" id="KW-1185">Reference proteome</keyword>